<dbReference type="Proteomes" id="UP000694423">
    <property type="component" value="Unplaced"/>
</dbReference>
<evidence type="ECO:0000259" key="1">
    <source>
        <dbReference type="PROSITE" id="PS50805"/>
    </source>
</evidence>
<dbReference type="GO" id="GO:0006355">
    <property type="term" value="P:regulation of DNA-templated transcription"/>
    <property type="evidence" value="ECO:0007669"/>
    <property type="project" value="InterPro"/>
</dbReference>
<dbReference type="PANTHER" id="PTHR23232">
    <property type="entry name" value="KRAB DOMAIN C2H2 ZINC FINGER"/>
    <property type="match status" value="1"/>
</dbReference>
<accession>A0A8C4KF81</accession>
<sequence>MQTQTSIRGPAGAGLCGAAALAPQVRAVSRQAPAKREDAVARVPTPVTLEDVAVRFSAEEWAMLEEWQKELHREVTEGTCRLLASLGGLLPGAECCSGAVDPLLKVPGAAARPGQSRCC</sequence>
<dbReference type="Ensembl" id="ENSDNVT00000028770.1">
    <property type="protein sequence ID" value="ENSDNVP00000023828.1"/>
    <property type="gene ID" value="ENSDNVG00000016558.1"/>
</dbReference>
<dbReference type="SUPFAM" id="SSF109640">
    <property type="entry name" value="KRAB domain (Kruppel-associated box)"/>
    <property type="match status" value="1"/>
</dbReference>
<evidence type="ECO:0000313" key="2">
    <source>
        <dbReference type="Ensembl" id="ENSDNVP00000023828.1"/>
    </source>
</evidence>
<protein>
    <recommendedName>
        <fullName evidence="1">KRAB domain-containing protein</fullName>
    </recommendedName>
</protein>
<dbReference type="AlphaFoldDB" id="A0A8C4KF81"/>
<dbReference type="CDD" id="cd07765">
    <property type="entry name" value="KRAB_A-box"/>
    <property type="match status" value="1"/>
</dbReference>
<dbReference type="SMART" id="SM00349">
    <property type="entry name" value="KRAB"/>
    <property type="match status" value="1"/>
</dbReference>
<reference evidence="2" key="2">
    <citation type="submission" date="2025-09" db="UniProtKB">
        <authorList>
            <consortium name="Ensembl"/>
        </authorList>
    </citation>
    <scope>IDENTIFICATION</scope>
</reference>
<dbReference type="Pfam" id="PF01352">
    <property type="entry name" value="KRAB"/>
    <property type="match status" value="1"/>
</dbReference>
<dbReference type="InterPro" id="IPR001909">
    <property type="entry name" value="KRAB"/>
</dbReference>
<dbReference type="Gene3D" id="6.10.140.140">
    <property type="match status" value="1"/>
</dbReference>
<dbReference type="InterPro" id="IPR036051">
    <property type="entry name" value="KRAB_dom_sf"/>
</dbReference>
<feature type="domain" description="KRAB" evidence="1">
    <location>
        <begin position="47"/>
        <end position="119"/>
    </location>
</feature>
<dbReference type="PROSITE" id="PS50805">
    <property type="entry name" value="KRAB"/>
    <property type="match status" value="1"/>
</dbReference>
<dbReference type="InterPro" id="IPR050169">
    <property type="entry name" value="Krueppel_C2H2_ZnF"/>
</dbReference>
<name>A0A8C4KF81_DRONO</name>
<evidence type="ECO:0000313" key="3">
    <source>
        <dbReference type="Proteomes" id="UP000694423"/>
    </source>
</evidence>
<dbReference type="PANTHER" id="PTHR23232:SF142">
    <property type="entry name" value="GASTRULA ZINC FINGER PROTEIN XLCGF57.1-LIKE-RELATED"/>
    <property type="match status" value="1"/>
</dbReference>
<reference evidence="2" key="1">
    <citation type="submission" date="2025-08" db="UniProtKB">
        <authorList>
            <consortium name="Ensembl"/>
        </authorList>
    </citation>
    <scope>IDENTIFICATION</scope>
</reference>
<organism evidence="2 3">
    <name type="scientific">Dromaius novaehollandiae</name>
    <name type="common">Emu</name>
    <dbReference type="NCBI Taxonomy" id="8790"/>
    <lineage>
        <taxon>Eukaryota</taxon>
        <taxon>Metazoa</taxon>
        <taxon>Chordata</taxon>
        <taxon>Craniata</taxon>
        <taxon>Vertebrata</taxon>
        <taxon>Euteleostomi</taxon>
        <taxon>Archelosauria</taxon>
        <taxon>Archosauria</taxon>
        <taxon>Dinosauria</taxon>
        <taxon>Saurischia</taxon>
        <taxon>Theropoda</taxon>
        <taxon>Coelurosauria</taxon>
        <taxon>Aves</taxon>
        <taxon>Palaeognathae</taxon>
        <taxon>Casuariiformes</taxon>
        <taxon>Dromaiidae</taxon>
        <taxon>Dromaius</taxon>
    </lineage>
</organism>
<proteinExistence type="predicted"/>
<keyword evidence="3" id="KW-1185">Reference proteome</keyword>